<keyword evidence="3" id="KW-1185">Reference proteome</keyword>
<evidence type="ECO:0000259" key="1">
    <source>
        <dbReference type="PROSITE" id="PS50943"/>
    </source>
</evidence>
<dbReference type="PROSITE" id="PS50943">
    <property type="entry name" value="HTH_CROC1"/>
    <property type="match status" value="1"/>
</dbReference>
<dbReference type="Gene3D" id="1.10.260.40">
    <property type="entry name" value="lambda repressor-like DNA-binding domains"/>
    <property type="match status" value="1"/>
</dbReference>
<dbReference type="SMART" id="SM00530">
    <property type="entry name" value="HTH_XRE"/>
    <property type="match status" value="1"/>
</dbReference>
<accession>A0ABT1B1P3</accession>
<reference evidence="2 3" key="1">
    <citation type="submission" date="2022-06" db="EMBL/GenBank/DDBJ databases">
        <authorList>
            <person name="Xuan X."/>
        </authorList>
    </citation>
    <scope>NUCLEOTIDE SEQUENCE [LARGE SCALE GENOMIC DNA]</scope>
    <source>
        <strain evidence="2 3">2V75</strain>
    </source>
</reference>
<protein>
    <submittedName>
        <fullName evidence="2">Helix-turn-helix domain-containing protein</fullName>
    </submittedName>
</protein>
<dbReference type="InterPro" id="IPR001387">
    <property type="entry name" value="Cro/C1-type_HTH"/>
</dbReference>
<dbReference type="InterPro" id="IPR010982">
    <property type="entry name" value="Lambda_DNA-bd_dom_sf"/>
</dbReference>
<dbReference type="CDD" id="cd00093">
    <property type="entry name" value="HTH_XRE"/>
    <property type="match status" value="1"/>
</dbReference>
<comment type="caution">
    <text evidence="2">The sequence shown here is derived from an EMBL/GenBank/DDBJ whole genome shotgun (WGS) entry which is preliminary data.</text>
</comment>
<dbReference type="SUPFAM" id="SSF47413">
    <property type="entry name" value="lambda repressor-like DNA-binding domains"/>
    <property type="match status" value="1"/>
</dbReference>
<evidence type="ECO:0000313" key="3">
    <source>
        <dbReference type="Proteomes" id="UP001206312"/>
    </source>
</evidence>
<gene>
    <name evidence="2" type="ORF">NG653_11725</name>
</gene>
<dbReference type="Proteomes" id="UP001206312">
    <property type="component" value="Unassembled WGS sequence"/>
</dbReference>
<sequence>MKQEHKEYFASEEEFLAFEFKSKARIIDDKMVEVIAPDGEVFDVLASIGIYTNEETLHYQLHVIEYVFDLNFSDDKELMTNNIWKDLFRNGVTFMGMSSGDKQAERTRIGNKIRQIRKEKGIEAKDLARLAKIDAANLSRIEQGKYSVGLDILSRLASALGHHIDIVPKHL</sequence>
<feature type="domain" description="HTH cro/C1-type" evidence="1">
    <location>
        <begin position="113"/>
        <end position="167"/>
    </location>
</feature>
<name>A0ABT1B1P3_9FLAO</name>
<dbReference type="RefSeq" id="WP_252741901.1">
    <property type="nucleotide sequence ID" value="NZ_JAMXIB010000010.1"/>
</dbReference>
<evidence type="ECO:0000313" key="2">
    <source>
        <dbReference type="EMBL" id="MCO5725528.1"/>
    </source>
</evidence>
<organism evidence="2 3">
    <name type="scientific">Robiginitalea marina</name>
    <dbReference type="NCBI Taxonomy" id="2954105"/>
    <lineage>
        <taxon>Bacteria</taxon>
        <taxon>Pseudomonadati</taxon>
        <taxon>Bacteroidota</taxon>
        <taxon>Flavobacteriia</taxon>
        <taxon>Flavobacteriales</taxon>
        <taxon>Flavobacteriaceae</taxon>
        <taxon>Robiginitalea</taxon>
    </lineage>
</organism>
<proteinExistence type="predicted"/>
<dbReference type="EMBL" id="JAMXIB010000010">
    <property type="protein sequence ID" value="MCO5725528.1"/>
    <property type="molecule type" value="Genomic_DNA"/>
</dbReference>
<dbReference type="Pfam" id="PF01381">
    <property type="entry name" value="HTH_3"/>
    <property type="match status" value="1"/>
</dbReference>